<organism evidence="1 2">
    <name type="scientific">Amycolatopsis coloradensis</name>
    <dbReference type="NCBI Taxonomy" id="76021"/>
    <lineage>
        <taxon>Bacteria</taxon>
        <taxon>Bacillati</taxon>
        <taxon>Actinomycetota</taxon>
        <taxon>Actinomycetes</taxon>
        <taxon>Pseudonocardiales</taxon>
        <taxon>Pseudonocardiaceae</taxon>
        <taxon>Amycolatopsis</taxon>
    </lineage>
</organism>
<evidence type="ECO:0000313" key="2">
    <source>
        <dbReference type="Proteomes" id="UP001456344"/>
    </source>
</evidence>
<sequence length="125" mass="13462">MTAGMVAALALGAFAVPASAAADTPDGAHWYIGSGNAYGEVRWNDHHEGKDYDQLFLNDDLFPPGYSVKMTVVHDSFEKTVHAKNGATVIVKIPGFANGETAKFKACAWDNGEEVTCRPWTTITE</sequence>
<gene>
    <name evidence="1" type="ORF">LCL61_26480</name>
</gene>
<reference evidence="1" key="1">
    <citation type="submission" date="2023-10" db="EMBL/GenBank/DDBJ databases">
        <title>Whole genome sequencing of actinobacterial strain Amycolatopsis sp. (BCA-696) identifies the underlying plant growth-promoting genes.</title>
        <authorList>
            <person name="Gandham P."/>
            <person name="Vadla N."/>
            <person name="Saji A."/>
            <person name="Srinivas V."/>
            <person name="Ruperao P."/>
            <person name="Selvanayagam S."/>
            <person name="Saxena R.K."/>
            <person name="Rathore A."/>
            <person name="Gopalakrishnan S."/>
            <person name="Thakur V."/>
        </authorList>
    </citation>
    <scope>NUCLEOTIDE SEQUENCE</scope>
    <source>
        <strain evidence="1">BCA-696</strain>
    </source>
</reference>
<protein>
    <submittedName>
        <fullName evidence="1">Uncharacterized protein</fullName>
    </submittedName>
</protein>
<evidence type="ECO:0000313" key="1">
    <source>
        <dbReference type="EMBL" id="WYW19097.1"/>
    </source>
</evidence>
<dbReference type="EMBL" id="CP150484">
    <property type="protein sequence ID" value="WYW19097.1"/>
    <property type="molecule type" value="Genomic_DNA"/>
</dbReference>
<dbReference type="Proteomes" id="UP001456344">
    <property type="component" value="Chromosome"/>
</dbReference>
<name>A0ACD5BIM5_9PSEU</name>
<accession>A0ACD5BIM5</accession>
<keyword evidence="2" id="KW-1185">Reference proteome</keyword>
<proteinExistence type="predicted"/>